<dbReference type="Gene3D" id="3.40.190.10">
    <property type="entry name" value="Periplasmic binding protein-like II"/>
    <property type="match status" value="2"/>
</dbReference>
<dbReference type="GO" id="GO:0003700">
    <property type="term" value="F:DNA-binding transcription factor activity"/>
    <property type="evidence" value="ECO:0007669"/>
    <property type="project" value="InterPro"/>
</dbReference>
<evidence type="ECO:0000256" key="3">
    <source>
        <dbReference type="ARBA" id="ARBA00023125"/>
    </source>
</evidence>
<feature type="domain" description="HTH lysR-type" evidence="5">
    <location>
        <begin position="1"/>
        <end position="58"/>
    </location>
</feature>
<keyword evidence="3" id="KW-0238">DNA-binding</keyword>
<gene>
    <name evidence="6" type="ORF">CF168_00075</name>
</gene>
<dbReference type="Proteomes" id="UP000198367">
    <property type="component" value="Chromosome"/>
</dbReference>
<dbReference type="InterPro" id="IPR050176">
    <property type="entry name" value="LTTR"/>
</dbReference>
<evidence type="ECO:0000256" key="1">
    <source>
        <dbReference type="ARBA" id="ARBA00009437"/>
    </source>
</evidence>
<dbReference type="InterPro" id="IPR036390">
    <property type="entry name" value="WH_DNA-bd_sf"/>
</dbReference>
<dbReference type="KEGG" id="sbj:CF168_00075"/>
<reference evidence="6 7" key="1">
    <citation type="submission" date="2017-07" db="EMBL/GenBank/DDBJ databases">
        <title>Phenotypical and genomic characterization of a clinical isolate of Shewanella bicestrii sp. nov. producing an extended-spectrum beta-lactamase and a new oxacillinase variant.</title>
        <authorList>
            <person name="Jousset A.B."/>
            <person name="Bonnin R.A."/>
            <person name="Girlich D."/>
            <person name="Dabos L."/>
            <person name="Potron A."/>
            <person name="Dortet L."/>
            <person name="Glaser P."/>
            <person name="Naas T."/>
        </authorList>
    </citation>
    <scope>NUCLEOTIDE SEQUENCE [LARGE SCALE GENOMIC DNA]</scope>
    <source>
        <strain evidence="6 7">JAB-1</strain>
    </source>
</reference>
<keyword evidence="4" id="KW-0804">Transcription</keyword>
<evidence type="ECO:0000256" key="2">
    <source>
        <dbReference type="ARBA" id="ARBA00023015"/>
    </source>
</evidence>
<evidence type="ECO:0000259" key="5">
    <source>
        <dbReference type="PROSITE" id="PS50931"/>
    </source>
</evidence>
<dbReference type="InterPro" id="IPR036388">
    <property type="entry name" value="WH-like_DNA-bd_sf"/>
</dbReference>
<accession>A0A220UHJ6</accession>
<comment type="similarity">
    <text evidence="1">Belongs to the LysR transcriptional regulatory family.</text>
</comment>
<dbReference type="Pfam" id="PF00126">
    <property type="entry name" value="HTH_1"/>
    <property type="match status" value="1"/>
</dbReference>
<keyword evidence="2" id="KW-0805">Transcription regulation</keyword>
<evidence type="ECO:0000313" key="6">
    <source>
        <dbReference type="EMBL" id="ASK67376.1"/>
    </source>
</evidence>
<name>A0A220UHJ6_9GAMM</name>
<dbReference type="PROSITE" id="PS50931">
    <property type="entry name" value="HTH_LYSR"/>
    <property type="match status" value="1"/>
</dbReference>
<dbReference type="Gene3D" id="1.10.10.10">
    <property type="entry name" value="Winged helix-like DNA-binding domain superfamily/Winged helix DNA-binding domain"/>
    <property type="match status" value="1"/>
</dbReference>
<dbReference type="EMBL" id="CP022358">
    <property type="protein sequence ID" value="ASK67376.1"/>
    <property type="molecule type" value="Genomic_DNA"/>
</dbReference>
<dbReference type="Pfam" id="PF03466">
    <property type="entry name" value="LysR_substrate"/>
    <property type="match status" value="1"/>
</dbReference>
<evidence type="ECO:0000313" key="7">
    <source>
        <dbReference type="Proteomes" id="UP000198367"/>
    </source>
</evidence>
<dbReference type="AlphaFoldDB" id="A0A220UHJ6"/>
<dbReference type="SUPFAM" id="SSF46785">
    <property type="entry name" value="Winged helix' DNA-binding domain"/>
    <property type="match status" value="1"/>
</dbReference>
<keyword evidence="7" id="KW-1185">Reference proteome</keyword>
<dbReference type="InterPro" id="IPR005119">
    <property type="entry name" value="LysR_subst-bd"/>
</dbReference>
<dbReference type="PRINTS" id="PR00039">
    <property type="entry name" value="HTHLYSR"/>
</dbReference>
<dbReference type="PANTHER" id="PTHR30579">
    <property type="entry name" value="TRANSCRIPTIONAL REGULATOR"/>
    <property type="match status" value="1"/>
</dbReference>
<organism evidence="6 7">
    <name type="scientific">Shewanella bicestrii</name>
    <dbReference type="NCBI Taxonomy" id="2018305"/>
    <lineage>
        <taxon>Bacteria</taxon>
        <taxon>Pseudomonadati</taxon>
        <taxon>Pseudomonadota</taxon>
        <taxon>Gammaproteobacteria</taxon>
        <taxon>Alteromonadales</taxon>
        <taxon>Shewanellaceae</taxon>
        <taxon>Shewanella</taxon>
    </lineage>
</organism>
<protein>
    <submittedName>
        <fullName evidence="6">LysR family transcriptional regulator</fullName>
    </submittedName>
</protein>
<sequence length="282" mass="30656">MDIEALRSFVAFVDTGSFTRAAMQTYKTQSAVSMQMKRLEQELGKTLFVKEGRNLVLSTEGQRFGLYAKQLLQLHDETVTTIKQTQVGTQLHLGCPDDYAESVLPRIVALLHGHIKQLDLQITCASSQKLRIMLDSGQLDAAIVTRLPESDEGYLLQTSKGVWVSASSSNLSDADPLPIALFQKDCKFHIAALDGLMKQDRHYQLLACSSSAAALKAIVAKDLAISAMAECSVSASLNIIDSETLPPLPVVAVALVISAKAYSPINAELAKQIARAYQGYLE</sequence>
<evidence type="ECO:0000256" key="4">
    <source>
        <dbReference type="ARBA" id="ARBA00023163"/>
    </source>
</evidence>
<dbReference type="InterPro" id="IPR000847">
    <property type="entry name" value="LysR_HTH_N"/>
</dbReference>
<dbReference type="PANTHER" id="PTHR30579:SF7">
    <property type="entry name" value="HTH-TYPE TRANSCRIPTIONAL REGULATOR LRHA-RELATED"/>
    <property type="match status" value="1"/>
</dbReference>
<dbReference type="GO" id="GO:0003677">
    <property type="term" value="F:DNA binding"/>
    <property type="evidence" value="ECO:0007669"/>
    <property type="project" value="UniProtKB-KW"/>
</dbReference>
<dbReference type="RefSeq" id="WP_089066592.1">
    <property type="nucleotide sequence ID" value="NZ_CP022358.1"/>
</dbReference>
<proteinExistence type="inferred from homology"/>
<dbReference type="SUPFAM" id="SSF53850">
    <property type="entry name" value="Periplasmic binding protein-like II"/>
    <property type="match status" value="1"/>
</dbReference>